<evidence type="ECO:0000256" key="9">
    <source>
        <dbReference type="SAM" id="Phobius"/>
    </source>
</evidence>
<feature type="transmembrane region" description="Helical" evidence="9">
    <location>
        <begin position="138"/>
        <end position="158"/>
    </location>
</feature>
<evidence type="ECO:0000259" key="10">
    <source>
        <dbReference type="PROSITE" id="PS50929"/>
    </source>
</evidence>
<keyword evidence="12" id="KW-1185">Reference proteome</keyword>
<dbReference type="Pfam" id="PF00664">
    <property type="entry name" value="ABC_membrane"/>
    <property type="match status" value="1"/>
</dbReference>
<evidence type="ECO:0000256" key="7">
    <source>
        <dbReference type="ARBA" id="ARBA00023136"/>
    </source>
</evidence>
<dbReference type="GO" id="GO:0000329">
    <property type="term" value="C:fungal-type vacuole membrane"/>
    <property type="evidence" value="ECO:0007669"/>
    <property type="project" value="TreeGrafter"/>
</dbReference>
<feature type="transmembrane region" description="Helical" evidence="9">
    <location>
        <begin position="12"/>
        <end position="30"/>
    </location>
</feature>
<keyword evidence="7 9" id="KW-0472">Membrane</keyword>
<dbReference type="EMBL" id="JARJCN010000087">
    <property type="protein sequence ID" value="KAJ7075964.1"/>
    <property type="molecule type" value="Genomic_DNA"/>
</dbReference>
<dbReference type="Gene3D" id="1.20.1560.10">
    <property type="entry name" value="ABC transporter type 1, transmembrane domain"/>
    <property type="match status" value="1"/>
</dbReference>
<protein>
    <recommendedName>
        <fullName evidence="10">ABC transmembrane type-1 domain-containing protein</fullName>
    </recommendedName>
</protein>
<evidence type="ECO:0000256" key="1">
    <source>
        <dbReference type="ARBA" id="ARBA00022448"/>
    </source>
</evidence>
<feature type="compositionally biased region" description="Acidic residues" evidence="8">
    <location>
        <begin position="86"/>
        <end position="98"/>
    </location>
</feature>
<accession>A0AAD6TUD5</accession>
<keyword evidence="5" id="KW-0067">ATP-binding</keyword>
<evidence type="ECO:0000256" key="8">
    <source>
        <dbReference type="SAM" id="MobiDB-lite"/>
    </source>
</evidence>
<keyword evidence="3" id="KW-0677">Repeat</keyword>
<keyword evidence="6 9" id="KW-1133">Transmembrane helix</keyword>
<dbReference type="InterPro" id="IPR011527">
    <property type="entry name" value="ABC1_TM_dom"/>
</dbReference>
<evidence type="ECO:0000313" key="12">
    <source>
        <dbReference type="Proteomes" id="UP001222325"/>
    </source>
</evidence>
<feature type="non-terminal residue" evidence="11">
    <location>
        <position position="224"/>
    </location>
</feature>
<organism evidence="11 12">
    <name type="scientific">Mycena belliarum</name>
    <dbReference type="NCBI Taxonomy" id="1033014"/>
    <lineage>
        <taxon>Eukaryota</taxon>
        <taxon>Fungi</taxon>
        <taxon>Dikarya</taxon>
        <taxon>Basidiomycota</taxon>
        <taxon>Agaricomycotina</taxon>
        <taxon>Agaricomycetes</taxon>
        <taxon>Agaricomycetidae</taxon>
        <taxon>Agaricales</taxon>
        <taxon>Marasmiineae</taxon>
        <taxon>Mycenaceae</taxon>
        <taxon>Mycena</taxon>
    </lineage>
</organism>
<dbReference type="CDD" id="cd18596">
    <property type="entry name" value="ABC_6TM_VMR1_D1_like"/>
    <property type="match status" value="1"/>
</dbReference>
<reference evidence="11" key="1">
    <citation type="submission" date="2023-03" db="EMBL/GenBank/DDBJ databases">
        <title>Massive genome expansion in bonnet fungi (Mycena s.s.) driven by repeated elements and novel gene families across ecological guilds.</title>
        <authorList>
            <consortium name="Lawrence Berkeley National Laboratory"/>
            <person name="Harder C.B."/>
            <person name="Miyauchi S."/>
            <person name="Viragh M."/>
            <person name="Kuo A."/>
            <person name="Thoen E."/>
            <person name="Andreopoulos B."/>
            <person name="Lu D."/>
            <person name="Skrede I."/>
            <person name="Drula E."/>
            <person name="Henrissat B."/>
            <person name="Morin E."/>
            <person name="Kohler A."/>
            <person name="Barry K."/>
            <person name="LaButti K."/>
            <person name="Morin E."/>
            <person name="Salamov A."/>
            <person name="Lipzen A."/>
            <person name="Mereny Z."/>
            <person name="Hegedus B."/>
            <person name="Baldrian P."/>
            <person name="Stursova M."/>
            <person name="Weitz H."/>
            <person name="Taylor A."/>
            <person name="Grigoriev I.V."/>
            <person name="Nagy L.G."/>
            <person name="Martin F."/>
            <person name="Kauserud H."/>
        </authorList>
    </citation>
    <scope>NUCLEOTIDE SEQUENCE</scope>
    <source>
        <strain evidence="11">CBHHK173m</strain>
    </source>
</reference>
<dbReference type="SUPFAM" id="SSF90123">
    <property type="entry name" value="ABC transporter transmembrane region"/>
    <property type="match status" value="1"/>
</dbReference>
<dbReference type="GO" id="GO:0140359">
    <property type="term" value="F:ABC-type transporter activity"/>
    <property type="evidence" value="ECO:0007669"/>
    <property type="project" value="InterPro"/>
</dbReference>
<evidence type="ECO:0000256" key="2">
    <source>
        <dbReference type="ARBA" id="ARBA00022692"/>
    </source>
</evidence>
<sequence length="224" mass="25498">HEDDPGREHTAWGWVWVFSLFSTNVISYLLTGQLWSLSTTTLQVRIRNQLNTILFAKTLVRKDVASTAPPPTRTKDNGNPKGTSDTEAEEKEDDEDDFSSEAQIMTLMTTDVDRVSEFAWHLFTLIDSPVELVVGSLFLYQILGVSCLFGLAVTCLFLPLNHFAGKIVVGAQDNVMKARDERVTLMNEVLSGIRMLKFMARERSFEARVNKVREKELRYQKLKH</sequence>
<evidence type="ECO:0000313" key="11">
    <source>
        <dbReference type="EMBL" id="KAJ7075964.1"/>
    </source>
</evidence>
<keyword evidence="4" id="KW-0547">Nucleotide-binding</keyword>
<keyword evidence="2 9" id="KW-0812">Transmembrane</keyword>
<dbReference type="PANTHER" id="PTHR24223:SF353">
    <property type="entry name" value="ABC TRANSPORTER ATP-BINDING PROTEIN_PERMEASE VMR1-RELATED"/>
    <property type="match status" value="1"/>
</dbReference>
<evidence type="ECO:0000256" key="5">
    <source>
        <dbReference type="ARBA" id="ARBA00022840"/>
    </source>
</evidence>
<gene>
    <name evidence="11" type="ORF">B0H15DRAFT_1006855</name>
</gene>
<evidence type="ECO:0000256" key="6">
    <source>
        <dbReference type="ARBA" id="ARBA00022989"/>
    </source>
</evidence>
<dbReference type="InterPro" id="IPR036640">
    <property type="entry name" value="ABC1_TM_sf"/>
</dbReference>
<evidence type="ECO:0000256" key="4">
    <source>
        <dbReference type="ARBA" id="ARBA00022741"/>
    </source>
</evidence>
<proteinExistence type="predicted"/>
<dbReference type="AlphaFoldDB" id="A0AAD6TUD5"/>
<dbReference type="PANTHER" id="PTHR24223">
    <property type="entry name" value="ATP-BINDING CASSETTE SUB-FAMILY C"/>
    <property type="match status" value="1"/>
</dbReference>
<feature type="non-terminal residue" evidence="11">
    <location>
        <position position="1"/>
    </location>
</feature>
<dbReference type="Proteomes" id="UP001222325">
    <property type="component" value="Unassembled WGS sequence"/>
</dbReference>
<comment type="caution">
    <text evidence="11">The sequence shown here is derived from an EMBL/GenBank/DDBJ whole genome shotgun (WGS) entry which is preliminary data.</text>
</comment>
<keyword evidence="1" id="KW-0813">Transport</keyword>
<feature type="domain" description="ABC transmembrane type-1" evidence="10">
    <location>
        <begin position="103"/>
        <end position="224"/>
    </location>
</feature>
<dbReference type="GO" id="GO:0005524">
    <property type="term" value="F:ATP binding"/>
    <property type="evidence" value="ECO:0007669"/>
    <property type="project" value="UniProtKB-KW"/>
</dbReference>
<dbReference type="InterPro" id="IPR050173">
    <property type="entry name" value="ABC_transporter_C-like"/>
</dbReference>
<evidence type="ECO:0000256" key="3">
    <source>
        <dbReference type="ARBA" id="ARBA00022737"/>
    </source>
</evidence>
<dbReference type="PROSITE" id="PS50929">
    <property type="entry name" value="ABC_TM1F"/>
    <property type="match status" value="1"/>
</dbReference>
<feature type="region of interest" description="Disordered" evidence="8">
    <location>
        <begin position="66"/>
        <end position="98"/>
    </location>
</feature>
<name>A0AAD6TUD5_9AGAR</name>